<dbReference type="WBParaSite" id="ACRNAN_scaffold10804.g24835.t1">
    <property type="protein sequence ID" value="ACRNAN_scaffold10804.g24835.t1"/>
    <property type="gene ID" value="ACRNAN_scaffold10804.g24835"/>
</dbReference>
<proteinExistence type="predicted"/>
<evidence type="ECO:0000313" key="1">
    <source>
        <dbReference type="Proteomes" id="UP000887540"/>
    </source>
</evidence>
<organism evidence="1 2">
    <name type="scientific">Acrobeloides nanus</name>
    <dbReference type="NCBI Taxonomy" id="290746"/>
    <lineage>
        <taxon>Eukaryota</taxon>
        <taxon>Metazoa</taxon>
        <taxon>Ecdysozoa</taxon>
        <taxon>Nematoda</taxon>
        <taxon>Chromadorea</taxon>
        <taxon>Rhabditida</taxon>
        <taxon>Tylenchina</taxon>
        <taxon>Cephalobomorpha</taxon>
        <taxon>Cephaloboidea</taxon>
        <taxon>Cephalobidae</taxon>
        <taxon>Acrobeloides</taxon>
    </lineage>
</organism>
<accession>A0A914CIB1</accession>
<reference evidence="2" key="1">
    <citation type="submission" date="2022-11" db="UniProtKB">
        <authorList>
            <consortium name="WormBaseParasite"/>
        </authorList>
    </citation>
    <scope>IDENTIFICATION</scope>
</reference>
<sequence length="76" mass="8841">MTSTPTWFKIASPVFLQFECVHHPVLYLCLNKTLRREFKNYMIKLIAKITGKDLTSITTMVTTSSTTIFINRWRVG</sequence>
<dbReference type="Proteomes" id="UP000887540">
    <property type="component" value="Unplaced"/>
</dbReference>
<name>A0A914CIB1_9BILA</name>
<evidence type="ECO:0000313" key="2">
    <source>
        <dbReference type="WBParaSite" id="ACRNAN_scaffold10804.g24835.t1"/>
    </source>
</evidence>
<protein>
    <submittedName>
        <fullName evidence="2">Uncharacterized protein</fullName>
    </submittedName>
</protein>
<dbReference type="AlphaFoldDB" id="A0A914CIB1"/>
<keyword evidence="1" id="KW-1185">Reference proteome</keyword>